<dbReference type="InterPro" id="IPR022156">
    <property type="entry name" value="Uncharacterised_YfbK_N"/>
</dbReference>
<dbReference type="InterPro" id="IPR021908">
    <property type="entry name" value="YfbK_C"/>
</dbReference>
<evidence type="ECO:0000259" key="2">
    <source>
        <dbReference type="PROSITE" id="PS50234"/>
    </source>
</evidence>
<comment type="caution">
    <text evidence="3">The sequence shown here is derived from an EMBL/GenBank/DDBJ whole genome shotgun (WGS) entry which is preliminary data.</text>
</comment>
<keyword evidence="1" id="KW-0812">Transmembrane</keyword>
<dbReference type="InterPro" id="IPR036465">
    <property type="entry name" value="vWFA_dom_sf"/>
</dbReference>
<dbReference type="Proteomes" id="UP000282125">
    <property type="component" value="Unassembled WGS sequence"/>
</dbReference>
<dbReference type="SMART" id="SM00327">
    <property type="entry name" value="VWA"/>
    <property type="match status" value="1"/>
</dbReference>
<dbReference type="CDD" id="cd01465">
    <property type="entry name" value="vWA_subgroup"/>
    <property type="match status" value="1"/>
</dbReference>
<dbReference type="AlphaFoldDB" id="A0A3P3DUQ1"/>
<dbReference type="OrthoDB" id="9805121at2"/>
<evidence type="ECO:0000313" key="3">
    <source>
        <dbReference type="EMBL" id="RRH77895.1"/>
    </source>
</evidence>
<feature type="domain" description="VWFA" evidence="2">
    <location>
        <begin position="288"/>
        <end position="466"/>
    </location>
</feature>
<dbReference type="Pfam" id="PF00092">
    <property type="entry name" value="VWA"/>
    <property type="match status" value="1"/>
</dbReference>
<name>A0A3P3DUQ1_9RHOB</name>
<reference evidence="3 4" key="1">
    <citation type="submission" date="2018-11" db="EMBL/GenBank/DDBJ databases">
        <title>Gemmobacter sp. nov., YIM 102744-1 draft genome.</title>
        <authorList>
            <person name="Li G."/>
            <person name="Jiang Y."/>
        </authorList>
    </citation>
    <scope>NUCLEOTIDE SEQUENCE [LARGE SCALE GENOMIC DNA]</scope>
    <source>
        <strain evidence="3 4">YIM 102744-1</strain>
    </source>
</reference>
<gene>
    <name evidence="3" type="ORF">EG244_02410</name>
</gene>
<sequence>MTEPRDEMDRLRAALKGAAPQADAARRAEILARAMENFDALAQDQAGRLRPEKDRPQWGGLFSGVKDMLSRLTSRAALAATTSVAVLALGVTLVTLPQQPRPGAVALPEAVPVPEAAAPMAAQSEISNADAMALPAPISPAPKMANGGGAAPSMHRMARPAAGAAAQMSDVAALPPAGSDRFAEFESAGVKVTAEEPVSTFSVDVDTASWSWIRRSLRGGQMPDPAAVRVEEMVNYFPYDYAAPAAEAPEPFSLTIARFASPWAEGKDLVRIGLQGKLPPLAERPALNLVFLVDTSGSMEGEDRLGLLKTSLSLLLGQLRPEDQVAIVAYAGSAGEVLPPTSAAERGKILDALGALQAGGSTAGGEGLELAYRLAGQMAGDGRTGRVLLATDGDFNVGISDPEALKTYISAKRDSGIALSVLGFGRGNFDDALMQALAQNGNGQAAYIDSAEEARKVLADQAAGALFTIAGDVKIQVEWNPAQVAEYRLIGYETRALARVDFADDKVDAGDIGAGHQVTALYEITPVGSAARLSEPLRYGRETLGGAAEEAGWLKLRYKAPGETVSRLIERAVPMLSAEPDPDARFAAAVAGFGQLLSGSRFLGAWGYQDAVALAEGAKGEDRFGYRAAAVELMRLAEALGKK</sequence>
<dbReference type="RefSeq" id="WP_124963422.1">
    <property type="nucleotide sequence ID" value="NZ_RRAZ01000003.1"/>
</dbReference>
<dbReference type="PROSITE" id="PS50234">
    <property type="entry name" value="VWFA"/>
    <property type="match status" value="1"/>
</dbReference>
<dbReference type="Gene3D" id="3.40.50.410">
    <property type="entry name" value="von Willebrand factor, type A domain"/>
    <property type="match status" value="1"/>
</dbReference>
<dbReference type="InterPro" id="IPR002035">
    <property type="entry name" value="VWF_A"/>
</dbReference>
<dbReference type="PANTHER" id="PTHR10579:SF43">
    <property type="entry name" value="ZINC FINGER (C3HC4-TYPE RING FINGER) FAMILY PROTEIN"/>
    <property type="match status" value="1"/>
</dbReference>
<evidence type="ECO:0000313" key="4">
    <source>
        <dbReference type="Proteomes" id="UP000282125"/>
    </source>
</evidence>
<protein>
    <submittedName>
        <fullName evidence="3">DUF3520 domain-containing protein</fullName>
    </submittedName>
</protein>
<dbReference type="Pfam" id="PF12034">
    <property type="entry name" value="YfbK_C"/>
    <property type="match status" value="1"/>
</dbReference>
<keyword evidence="1" id="KW-1133">Transmembrane helix</keyword>
<keyword evidence="4" id="KW-1185">Reference proteome</keyword>
<keyword evidence="1" id="KW-0472">Membrane</keyword>
<dbReference type="Pfam" id="PF12450">
    <property type="entry name" value="vWF_A"/>
    <property type="match status" value="1"/>
</dbReference>
<organism evidence="3 4">
    <name type="scientific">Falsigemmobacter faecalis</name>
    <dbReference type="NCBI Taxonomy" id="2488730"/>
    <lineage>
        <taxon>Bacteria</taxon>
        <taxon>Pseudomonadati</taxon>
        <taxon>Pseudomonadota</taxon>
        <taxon>Alphaproteobacteria</taxon>
        <taxon>Rhodobacterales</taxon>
        <taxon>Paracoccaceae</taxon>
        <taxon>Falsigemmobacter</taxon>
    </lineage>
</organism>
<accession>A0A3P3DUQ1</accession>
<proteinExistence type="predicted"/>
<evidence type="ECO:0000256" key="1">
    <source>
        <dbReference type="SAM" id="Phobius"/>
    </source>
</evidence>
<feature type="transmembrane region" description="Helical" evidence="1">
    <location>
        <begin position="76"/>
        <end position="96"/>
    </location>
</feature>
<dbReference type="EMBL" id="RRAZ01000003">
    <property type="protein sequence ID" value="RRH77895.1"/>
    <property type="molecule type" value="Genomic_DNA"/>
</dbReference>
<dbReference type="SUPFAM" id="SSF53300">
    <property type="entry name" value="vWA-like"/>
    <property type="match status" value="1"/>
</dbReference>
<dbReference type="InterPro" id="IPR051266">
    <property type="entry name" value="CLCR"/>
</dbReference>
<dbReference type="PANTHER" id="PTHR10579">
    <property type="entry name" value="CALCIUM-ACTIVATED CHLORIDE CHANNEL REGULATOR"/>
    <property type="match status" value="1"/>
</dbReference>